<feature type="domain" description="DUF397" evidence="1">
    <location>
        <begin position="10"/>
        <end position="64"/>
    </location>
</feature>
<reference evidence="3" key="1">
    <citation type="submission" date="2014-07" db="EMBL/GenBank/DDBJ databases">
        <title>Genome sequencing of plant-pathogenic Streptomyces species.</title>
        <authorList>
            <person name="Harrison J."/>
            <person name="Sapp M."/>
            <person name="Thwaites R."/>
            <person name="Studholme D.J."/>
        </authorList>
    </citation>
    <scope>NUCLEOTIDE SEQUENCE [LARGE SCALE GENOMIC DNA]</scope>
    <source>
        <strain evidence="3">NCPPB 4445</strain>
    </source>
</reference>
<dbReference type="AlphaFoldDB" id="A0A0L0KN15"/>
<dbReference type="Proteomes" id="UP000037151">
    <property type="component" value="Unassembled WGS sequence"/>
</dbReference>
<dbReference type="Pfam" id="PF04149">
    <property type="entry name" value="DUF397"/>
    <property type="match status" value="1"/>
</dbReference>
<dbReference type="OrthoDB" id="4299240at2"/>
<evidence type="ECO:0000313" key="2">
    <source>
        <dbReference type="EMBL" id="KND39246.1"/>
    </source>
</evidence>
<dbReference type="EMBL" id="JPPY01000028">
    <property type="protein sequence ID" value="KND39246.1"/>
    <property type="molecule type" value="Genomic_DNA"/>
</dbReference>
<organism evidence="2 3">
    <name type="scientific">Streptomyces acidiscabies</name>
    <dbReference type="NCBI Taxonomy" id="42234"/>
    <lineage>
        <taxon>Bacteria</taxon>
        <taxon>Bacillati</taxon>
        <taxon>Actinomycetota</taxon>
        <taxon>Actinomycetes</taxon>
        <taxon>Kitasatosporales</taxon>
        <taxon>Streptomycetaceae</taxon>
        <taxon>Streptomyces</taxon>
    </lineage>
</organism>
<sequence length="74" mass="7922">MNKKIDLTDATWVKSNLSDGTANCLEVAFIDGVVALRDSKDVGDPDAKILIISADDYRAFTGGVAQGQRNLLLP</sequence>
<accession>A0A0L0KN15</accession>
<gene>
    <name evidence="2" type="ORF">IQ63_04455</name>
</gene>
<dbReference type="RefSeq" id="WP_050369478.1">
    <property type="nucleotide sequence ID" value="NZ_KQ257801.1"/>
</dbReference>
<protein>
    <recommendedName>
        <fullName evidence="1">DUF397 domain-containing protein</fullName>
    </recommendedName>
</protein>
<name>A0A0L0KN15_9ACTN</name>
<comment type="caution">
    <text evidence="2">The sequence shown here is derived from an EMBL/GenBank/DDBJ whole genome shotgun (WGS) entry which is preliminary data.</text>
</comment>
<evidence type="ECO:0000259" key="1">
    <source>
        <dbReference type="Pfam" id="PF04149"/>
    </source>
</evidence>
<dbReference type="InterPro" id="IPR007278">
    <property type="entry name" value="DUF397"/>
</dbReference>
<proteinExistence type="predicted"/>
<evidence type="ECO:0000313" key="3">
    <source>
        <dbReference type="Proteomes" id="UP000037151"/>
    </source>
</evidence>
<dbReference type="PATRIC" id="fig|42234.21.peg.919"/>